<evidence type="ECO:0000256" key="2">
    <source>
        <dbReference type="ARBA" id="ARBA00005179"/>
    </source>
</evidence>
<reference evidence="10 11" key="1">
    <citation type="submission" date="2017-10" db="EMBL/GenBank/DDBJ databases">
        <title>Comparative genomics in systemic dimorphic fungi from Ajellomycetaceae.</title>
        <authorList>
            <person name="Munoz J.F."/>
            <person name="Mcewen J.G."/>
            <person name="Clay O.K."/>
            <person name="Cuomo C.A."/>
        </authorList>
    </citation>
    <scope>NUCLEOTIDE SEQUENCE [LARGE SCALE GENOMIC DNA]</scope>
    <source>
        <strain evidence="10 11">UAMH7299</strain>
    </source>
</reference>
<evidence type="ECO:0000256" key="3">
    <source>
        <dbReference type="ARBA" id="ARBA00007282"/>
    </source>
</evidence>
<evidence type="ECO:0000256" key="4">
    <source>
        <dbReference type="ARBA" id="ARBA00022679"/>
    </source>
</evidence>
<dbReference type="STRING" id="1447883.A0A2B7Y2V8"/>
<evidence type="ECO:0000256" key="8">
    <source>
        <dbReference type="SAM" id="Phobius"/>
    </source>
</evidence>
<comment type="caution">
    <text evidence="10">The sequence shown here is derived from an EMBL/GenBank/DDBJ whole genome shotgun (WGS) entry which is preliminary data.</text>
</comment>
<feature type="transmembrane region" description="Helical" evidence="8">
    <location>
        <begin position="299"/>
        <end position="318"/>
    </location>
</feature>
<dbReference type="EMBL" id="PDNA01000083">
    <property type="protein sequence ID" value="PGH15363.1"/>
    <property type="molecule type" value="Genomic_DNA"/>
</dbReference>
<dbReference type="AlphaFoldDB" id="A0A2B7Y2V8"/>
<feature type="transmembrane region" description="Helical" evidence="8">
    <location>
        <begin position="219"/>
        <end position="240"/>
    </location>
</feature>
<dbReference type="PANTHER" id="PTHR31595">
    <property type="entry name" value="LONG-CHAIN-ALCOHOL O-FATTY-ACYLTRANSFERASE 3-RELATED"/>
    <property type="match status" value="1"/>
</dbReference>
<feature type="transmembrane region" description="Helical" evidence="8">
    <location>
        <begin position="47"/>
        <end position="66"/>
    </location>
</feature>
<comment type="subcellular location">
    <subcellularLocation>
        <location evidence="1">Membrane</location>
        <topology evidence="1">Multi-pass membrane protein</topology>
    </subcellularLocation>
</comment>
<comment type="pathway">
    <text evidence="2">Secondary metabolite biosynthesis.</text>
</comment>
<evidence type="ECO:0000256" key="1">
    <source>
        <dbReference type="ARBA" id="ARBA00004141"/>
    </source>
</evidence>
<keyword evidence="7 8" id="KW-0472">Membrane</keyword>
<feature type="domain" description="Wax synthase" evidence="9">
    <location>
        <begin position="246"/>
        <end position="333"/>
    </location>
</feature>
<keyword evidence="6 8" id="KW-1133">Transmembrane helix</keyword>
<keyword evidence="4" id="KW-0808">Transferase</keyword>
<organism evidence="10 11">
    <name type="scientific">Polytolypa hystricis (strain UAMH7299)</name>
    <dbReference type="NCBI Taxonomy" id="1447883"/>
    <lineage>
        <taxon>Eukaryota</taxon>
        <taxon>Fungi</taxon>
        <taxon>Dikarya</taxon>
        <taxon>Ascomycota</taxon>
        <taxon>Pezizomycotina</taxon>
        <taxon>Eurotiomycetes</taxon>
        <taxon>Eurotiomycetidae</taxon>
        <taxon>Onygenales</taxon>
        <taxon>Onygenales incertae sedis</taxon>
        <taxon>Polytolypa</taxon>
    </lineage>
</organism>
<dbReference type="OrthoDB" id="1077582at2759"/>
<dbReference type="GO" id="GO:0006629">
    <property type="term" value="P:lipid metabolic process"/>
    <property type="evidence" value="ECO:0007669"/>
    <property type="project" value="InterPro"/>
</dbReference>
<keyword evidence="11" id="KW-1185">Reference proteome</keyword>
<dbReference type="GO" id="GO:0016020">
    <property type="term" value="C:membrane"/>
    <property type="evidence" value="ECO:0007669"/>
    <property type="project" value="UniProtKB-SubCell"/>
</dbReference>
<feature type="transmembrane region" description="Helical" evidence="8">
    <location>
        <begin position="365"/>
        <end position="387"/>
    </location>
</feature>
<dbReference type="GO" id="GO:0008374">
    <property type="term" value="F:O-acyltransferase activity"/>
    <property type="evidence" value="ECO:0007669"/>
    <property type="project" value="InterPro"/>
</dbReference>
<accession>A0A2B7Y2V8</accession>
<dbReference type="Pfam" id="PF13813">
    <property type="entry name" value="MBOAT_2"/>
    <property type="match status" value="1"/>
</dbReference>
<dbReference type="PANTHER" id="PTHR31595:SF57">
    <property type="entry name" value="OS04G0481900 PROTEIN"/>
    <property type="match status" value="1"/>
</dbReference>
<proteinExistence type="inferred from homology"/>
<sequence length="419" mass="48090">MVSQLASSDYERNFVFSTPNGSIVPHILLFILQMGALSAPVFPGRKVIFSTAIIGLAVAASLNPFTTDPRLAQFFSLAWPHYLSVLEKIIFAPHPGPEVTLWRIDRPAHEALDFMPFGVRKFVWAFVIWFNLRGIRWNFQVKNIPKGPSHRQGRWSFVVGRAIVFVRLLLIADLLCQLAVQNFYTASNGTVGTVNSRYLTTRHPNLLCRVYRTATVGMIPYTFMNLQYVGGAVFWVMLGISKPVDWPPFFGRLSEVTTVRAFWGKFWHQMLRRTVNAYTGAFVDAVYLPPGTFRTYTQLWLSFMISGVMHAVSIYLIPAPLNIPFRERSLGFFQFFILQAAAITFEDFVQYLYRNVAPGAKRSSWWHRLLGYGWTICWFAFSLPYFLDIMLKMKNMEKPMLPFTLLKPVVPYVSICARE</sequence>
<feature type="transmembrane region" description="Helical" evidence="8">
    <location>
        <begin position="330"/>
        <end position="353"/>
    </location>
</feature>
<comment type="similarity">
    <text evidence="3">Belongs to the wax synthase family.</text>
</comment>
<gene>
    <name evidence="10" type="ORF">AJ80_05547</name>
</gene>
<evidence type="ECO:0000256" key="6">
    <source>
        <dbReference type="ARBA" id="ARBA00022989"/>
    </source>
</evidence>
<evidence type="ECO:0000313" key="10">
    <source>
        <dbReference type="EMBL" id="PGH15363.1"/>
    </source>
</evidence>
<evidence type="ECO:0000256" key="5">
    <source>
        <dbReference type="ARBA" id="ARBA00022692"/>
    </source>
</evidence>
<evidence type="ECO:0000259" key="9">
    <source>
        <dbReference type="Pfam" id="PF13813"/>
    </source>
</evidence>
<dbReference type="InterPro" id="IPR044851">
    <property type="entry name" value="Wax_synthase"/>
</dbReference>
<evidence type="ECO:0000313" key="11">
    <source>
        <dbReference type="Proteomes" id="UP000224634"/>
    </source>
</evidence>
<name>A0A2B7Y2V8_POLH7</name>
<protein>
    <recommendedName>
        <fullName evidence="9">Wax synthase domain-containing protein</fullName>
    </recommendedName>
</protein>
<dbReference type="InterPro" id="IPR032805">
    <property type="entry name" value="Wax_synthase_dom"/>
</dbReference>
<evidence type="ECO:0000256" key="7">
    <source>
        <dbReference type="ARBA" id="ARBA00023136"/>
    </source>
</evidence>
<dbReference type="Proteomes" id="UP000224634">
    <property type="component" value="Unassembled WGS sequence"/>
</dbReference>
<keyword evidence="5 8" id="KW-0812">Transmembrane</keyword>